<evidence type="ECO:0000259" key="14">
    <source>
        <dbReference type="PROSITE" id="PS50926"/>
    </source>
</evidence>
<keyword evidence="4 11" id="KW-0808">Transferase</keyword>
<keyword evidence="1 11" id="KW-0004">4Fe-4S</keyword>
<evidence type="ECO:0000256" key="5">
    <source>
        <dbReference type="ARBA" id="ARBA00022691"/>
    </source>
</evidence>
<dbReference type="HAMAP" id="MF_01010">
    <property type="entry name" value="23SrRNA_methyltr_RlmD"/>
    <property type="match status" value="1"/>
</dbReference>
<keyword evidence="3 11" id="KW-0489">Methyltransferase</keyword>
<feature type="binding site" evidence="11">
    <location>
        <position position="82"/>
    </location>
    <ligand>
        <name>[4Fe-4S] cluster</name>
        <dbReference type="ChEBI" id="CHEBI:49883"/>
    </ligand>
</feature>
<name>A0A2J8I2Q1_VIBDI</name>
<dbReference type="Gene3D" id="2.40.50.1070">
    <property type="match status" value="1"/>
</dbReference>
<evidence type="ECO:0000256" key="10">
    <source>
        <dbReference type="ARBA" id="ARBA00059995"/>
    </source>
</evidence>
<dbReference type="PANTHER" id="PTHR11061">
    <property type="entry name" value="RNA M5U METHYLTRANSFERASE"/>
    <property type="match status" value="1"/>
</dbReference>
<dbReference type="FunFam" id="3.40.50.150:FF:000009">
    <property type="entry name" value="23S rRNA (Uracil(1939)-C(5))-methyltransferase RlmD"/>
    <property type="match status" value="1"/>
</dbReference>
<evidence type="ECO:0000256" key="13">
    <source>
        <dbReference type="PROSITE-ProRule" id="PRU10015"/>
    </source>
</evidence>
<dbReference type="NCBIfam" id="NF009639">
    <property type="entry name" value="PRK13168.1"/>
    <property type="match status" value="1"/>
</dbReference>
<reference evidence="15 16" key="1">
    <citation type="submission" date="2018-01" db="EMBL/GenBank/DDBJ databases">
        <title>Draft genome sequences of six Vibrio diazotrophicus strains isolated from deep-sea sediments of the Baltic Sea.</title>
        <authorList>
            <person name="Castillo D."/>
            <person name="Vandieken V."/>
            <person name="Chiang O."/>
            <person name="Middelboe M."/>
        </authorList>
    </citation>
    <scope>NUCLEOTIDE SEQUENCE [LARGE SCALE GENOMIC DNA]</scope>
    <source>
        <strain evidence="15 16">60.27F</strain>
    </source>
</reference>
<evidence type="ECO:0000256" key="4">
    <source>
        <dbReference type="ARBA" id="ARBA00022679"/>
    </source>
</evidence>
<dbReference type="InterPro" id="IPR029063">
    <property type="entry name" value="SAM-dependent_MTases_sf"/>
</dbReference>
<dbReference type="PROSITE" id="PS01230">
    <property type="entry name" value="TRMA_1"/>
    <property type="match status" value="1"/>
</dbReference>
<evidence type="ECO:0000256" key="12">
    <source>
        <dbReference type="PROSITE-ProRule" id="PRU01024"/>
    </source>
</evidence>
<dbReference type="EC" id="2.1.1.190" evidence="11"/>
<evidence type="ECO:0000256" key="9">
    <source>
        <dbReference type="ARBA" id="ARBA00052756"/>
    </source>
</evidence>
<organism evidence="15 16">
    <name type="scientific">Vibrio diazotrophicus</name>
    <dbReference type="NCBI Taxonomy" id="685"/>
    <lineage>
        <taxon>Bacteria</taxon>
        <taxon>Pseudomonadati</taxon>
        <taxon>Pseudomonadota</taxon>
        <taxon>Gammaproteobacteria</taxon>
        <taxon>Vibrionales</taxon>
        <taxon>Vibrionaceae</taxon>
        <taxon>Vibrio</taxon>
    </lineage>
</organism>
<comment type="catalytic activity">
    <reaction evidence="9 11">
        <text>uridine(1939) in 23S rRNA + S-adenosyl-L-methionine = 5-methyluridine(1939) in 23S rRNA + S-adenosyl-L-homocysteine + H(+)</text>
        <dbReference type="Rhea" id="RHEA:42908"/>
        <dbReference type="Rhea" id="RHEA-COMP:10278"/>
        <dbReference type="Rhea" id="RHEA-COMP:10279"/>
        <dbReference type="ChEBI" id="CHEBI:15378"/>
        <dbReference type="ChEBI" id="CHEBI:57856"/>
        <dbReference type="ChEBI" id="CHEBI:59789"/>
        <dbReference type="ChEBI" id="CHEBI:65315"/>
        <dbReference type="ChEBI" id="CHEBI:74447"/>
        <dbReference type="EC" id="2.1.1.190"/>
    </reaction>
</comment>
<evidence type="ECO:0000313" key="15">
    <source>
        <dbReference type="EMBL" id="PNI04761.1"/>
    </source>
</evidence>
<dbReference type="InterPro" id="IPR001566">
    <property type="entry name" value="23S_rRNA_MeTrfase_RlmD"/>
</dbReference>
<dbReference type="AlphaFoldDB" id="A0A2J8I2Q1"/>
<dbReference type="SUPFAM" id="SSF53335">
    <property type="entry name" value="S-adenosyl-L-methionine-dependent methyltransferases"/>
    <property type="match status" value="1"/>
</dbReference>
<dbReference type="GO" id="GO:0070475">
    <property type="term" value="P:rRNA base methylation"/>
    <property type="evidence" value="ECO:0007669"/>
    <property type="project" value="TreeGrafter"/>
</dbReference>
<comment type="caution">
    <text evidence="15">The sequence shown here is derived from an EMBL/GenBank/DDBJ whole genome shotgun (WGS) entry which is preliminary data.</text>
</comment>
<dbReference type="InterPro" id="IPR030391">
    <property type="entry name" value="MeTrfase_TrmA_CS"/>
</dbReference>
<gene>
    <name evidence="11" type="primary">rlmD</name>
    <name evidence="15" type="ORF">C1N32_10500</name>
</gene>
<dbReference type="Gene3D" id="3.40.50.150">
    <property type="entry name" value="Vaccinia Virus protein VP39"/>
    <property type="match status" value="1"/>
</dbReference>
<feature type="binding site" evidence="11">
    <location>
        <position position="88"/>
    </location>
    <ligand>
        <name>[4Fe-4S] cluster</name>
        <dbReference type="ChEBI" id="CHEBI:49883"/>
    </ligand>
</feature>
<keyword evidence="5 11" id="KW-0949">S-adenosyl-L-methionine</keyword>
<dbReference type="Gene3D" id="2.40.50.140">
    <property type="entry name" value="Nucleic acid-binding proteins"/>
    <property type="match status" value="1"/>
</dbReference>
<comment type="function">
    <text evidence="10 11">Catalyzes the formation of 5-methyl-uridine at position 1939 (m5U1939) in 23S rRNA.</text>
</comment>
<dbReference type="NCBIfam" id="TIGR00479">
    <property type="entry name" value="rumA"/>
    <property type="match status" value="1"/>
</dbReference>
<dbReference type="InterPro" id="IPR012340">
    <property type="entry name" value="NA-bd_OB-fold"/>
</dbReference>
<dbReference type="CDD" id="cd02440">
    <property type="entry name" value="AdoMet_MTases"/>
    <property type="match status" value="1"/>
</dbReference>
<dbReference type="RefSeq" id="WP_102966183.1">
    <property type="nucleotide sequence ID" value="NZ_POSK01000006.1"/>
</dbReference>
<feature type="binding site" evidence="11 12">
    <location>
        <position position="322"/>
    </location>
    <ligand>
        <name>S-adenosyl-L-methionine</name>
        <dbReference type="ChEBI" id="CHEBI:59789"/>
    </ligand>
</feature>
<feature type="binding site" evidence="11">
    <location>
        <position position="306"/>
    </location>
    <ligand>
        <name>S-adenosyl-L-methionine</name>
        <dbReference type="ChEBI" id="CHEBI:59789"/>
    </ligand>
</feature>
<evidence type="ECO:0000256" key="1">
    <source>
        <dbReference type="ARBA" id="ARBA00022485"/>
    </source>
</evidence>
<dbReference type="GO" id="GO:0003723">
    <property type="term" value="F:RNA binding"/>
    <property type="evidence" value="ECO:0007669"/>
    <property type="project" value="InterPro"/>
</dbReference>
<dbReference type="PROSITE" id="PS50926">
    <property type="entry name" value="TRAM"/>
    <property type="match status" value="1"/>
</dbReference>
<evidence type="ECO:0000256" key="6">
    <source>
        <dbReference type="ARBA" id="ARBA00022723"/>
    </source>
</evidence>
<feature type="binding site" evidence="11">
    <location>
        <position position="91"/>
    </location>
    <ligand>
        <name>[4Fe-4S] cluster</name>
        <dbReference type="ChEBI" id="CHEBI:49883"/>
    </ligand>
</feature>
<keyword evidence="8 11" id="KW-0411">Iron-sulfur</keyword>
<dbReference type="FunFam" id="2.40.50.140:FF:000097">
    <property type="entry name" value="23S rRNA (uracil(1939)-C(5))-methyltransferase RlmD"/>
    <property type="match status" value="1"/>
</dbReference>
<evidence type="ECO:0000256" key="8">
    <source>
        <dbReference type="ARBA" id="ARBA00023014"/>
    </source>
</evidence>
<dbReference type="Proteomes" id="UP000236449">
    <property type="component" value="Unassembled WGS sequence"/>
</dbReference>
<feature type="binding site" evidence="11 12">
    <location>
        <position position="272"/>
    </location>
    <ligand>
        <name>S-adenosyl-L-methionine</name>
        <dbReference type="ChEBI" id="CHEBI:59789"/>
    </ligand>
</feature>
<dbReference type="GO" id="GO:0005506">
    <property type="term" value="F:iron ion binding"/>
    <property type="evidence" value="ECO:0007669"/>
    <property type="project" value="UniProtKB-UniRule"/>
</dbReference>
<evidence type="ECO:0000313" key="16">
    <source>
        <dbReference type="Proteomes" id="UP000236449"/>
    </source>
</evidence>
<evidence type="ECO:0000256" key="11">
    <source>
        <dbReference type="HAMAP-Rule" id="MF_01010"/>
    </source>
</evidence>
<feature type="domain" description="TRAM" evidence="14">
    <location>
        <begin position="11"/>
        <end position="69"/>
    </location>
</feature>
<evidence type="ECO:0000256" key="2">
    <source>
        <dbReference type="ARBA" id="ARBA00022552"/>
    </source>
</evidence>
<comment type="similarity">
    <text evidence="11">Belongs to the class I-like SAM-binding methyltransferase superfamily. RNA M5U methyltransferase family. RlmD subfamily.</text>
</comment>
<keyword evidence="6 11" id="KW-0479">Metal-binding</keyword>
<evidence type="ECO:0000256" key="3">
    <source>
        <dbReference type="ARBA" id="ARBA00022603"/>
    </source>
</evidence>
<feature type="active site" evidence="13">
    <location>
        <position position="396"/>
    </location>
</feature>
<dbReference type="PANTHER" id="PTHR11061:SF49">
    <property type="entry name" value="23S RRNA (URACIL(1939)-C(5))-METHYLTRANSFERASE RLMD"/>
    <property type="match status" value="1"/>
</dbReference>
<dbReference type="InterPro" id="IPR010280">
    <property type="entry name" value="U5_MeTrfase_fam"/>
</dbReference>
<dbReference type="GO" id="GO:0051539">
    <property type="term" value="F:4 iron, 4 sulfur cluster binding"/>
    <property type="evidence" value="ECO:0007669"/>
    <property type="project" value="UniProtKB-KW"/>
</dbReference>
<dbReference type="PROSITE" id="PS01231">
    <property type="entry name" value="TRMA_2"/>
    <property type="match status" value="1"/>
</dbReference>
<dbReference type="Pfam" id="PF05958">
    <property type="entry name" value="tRNA_U5-meth_tr"/>
    <property type="match status" value="1"/>
</dbReference>
<feature type="binding site" evidence="11 12">
    <location>
        <position position="370"/>
    </location>
    <ligand>
        <name>S-adenosyl-L-methionine</name>
        <dbReference type="ChEBI" id="CHEBI:59789"/>
    </ligand>
</feature>
<dbReference type="EMBL" id="POSK01000006">
    <property type="protein sequence ID" value="PNI04761.1"/>
    <property type="molecule type" value="Genomic_DNA"/>
</dbReference>
<dbReference type="GO" id="GO:0070041">
    <property type="term" value="F:rRNA (uridine-C5-)-methyltransferase activity"/>
    <property type="evidence" value="ECO:0007669"/>
    <property type="project" value="UniProtKB-UniRule"/>
</dbReference>
<protein>
    <recommendedName>
        <fullName evidence="11">23S rRNA (uracil(1939)-C(5))-methyltransferase RlmD</fullName>
        <ecNumber evidence="11">2.1.1.190</ecNumber>
    </recommendedName>
    <alternativeName>
        <fullName evidence="11">23S rRNA(m5U1939)-methyltransferase</fullName>
    </alternativeName>
</protein>
<feature type="active site" description="Nucleophile" evidence="11 12">
    <location>
        <position position="396"/>
    </location>
</feature>
<dbReference type="SUPFAM" id="SSF50249">
    <property type="entry name" value="Nucleic acid-binding proteins"/>
    <property type="match status" value="1"/>
</dbReference>
<feature type="binding site" evidence="11">
    <location>
        <position position="169"/>
    </location>
    <ligand>
        <name>[4Fe-4S] cluster</name>
        <dbReference type="ChEBI" id="CHEBI:49883"/>
    </ligand>
</feature>
<dbReference type="InterPro" id="IPR030390">
    <property type="entry name" value="MeTrfase_TrmA_AS"/>
</dbReference>
<dbReference type="OrthoDB" id="9804590at2"/>
<dbReference type="PROSITE" id="PS51687">
    <property type="entry name" value="SAM_MT_RNA_M5U"/>
    <property type="match status" value="1"/>
</dbReference>
<feature type="binding site" evidence="11">
    <location>
        <position position="349"/>
    </location>
    <ligand>
        <name>S-adenosyl-L-methionine</name>
        <dbReference type="ChEBI" id="CHEBI:59789"/>
    </ligand>
</feature>
<accession>A0A2J8I2Q1</accession>
<keyword evidence="2 11" id="KW-0698">rRNA processing</keyword>
<proteinExistence type="inferred from homology"/>
<dbReference type="Pfam" id="PF01938">
    <property type="entry name" value="TRAM"/>
    <property type="match status" value="1"/>
</dbReference>
<sequence length="439" mass="49174">MARFFQPKKRSALETKHQAVSVQKLDHLGAGIAYLDKKPVFIDGALADEEVLIQLTESKSKFARAKLIKVLKPSQQRTVPFCPHYAQCGGCDLQHLSRDAQIEHKQQTLSQLMTKFAGQELALSAPVSGVDKGYRRRARISMMWDKKSQQLQFGFRRKQSKEIVTVTDCAVLEPSLNALLPELKSLLSVFKKPDQLGHVELVKGDNTSVLVLRHLSPLADKDLSALKEFAQQHQLTLYVMPNANQLDKVLGEQAYYQEVGVTIPFLPSNFIQVNQQVNQEMVEQALEWLDVQKDDRVLDLFCGLGNFSLPLAKLADKVVGIEGVDEMVEIAKSNALHNKITNVEFYQANLEQEFAGEIWAQQQFNKVLLDPARAGAVGIVDQLASLGAERVVYVSCNPATLARDSQSLFEQGYQLKKLSMLDMFPHTSHLESMALFVKI</sequence>
<dbReference type="InterPro" id="IPR002792">
    <property type="entry name" value="TRAM_dom"/>
</dbReference>
<feature type="binding site" evidence="11 12">
    <location>
        <position position="301"/>
    </location>
    <ligand>
        <name>S-adenosyl-L-methionine</name>
        <dbReference type="ChEBI" id="CHEBI:59789"/>
    </ligand>
</feature>
<keyword evidence="7 11" id="KW-0408">Iron</keyword>
<evidence type="ECO:0000256" key="7">
    <source>
        <dbReference type="ARBA" id="ARBA00023004"/>
    </source>
</evidence>